<dbReference type="EMBL" id="JAAEJV010000021">
    <property type="protein sequence ID" value="MBF5059405.1"/>
    <property type="molecule type" value="Genomic_DNA"/>
</dbReference>
<name>A0ABS0AZ50_9BACT</name>
<keyword evidence="2" id="KW-1003">Cell membrane</keyword>
<evidence type="ECO:0000256" key="3">
    <source>
        <dbReference type="ARBA" id="ARBA00022692"/>
    </source>
</evidence>
<dbReference type="InterPro" id="IPR000620">
    <property type="entry name" value="EamA_dom"/>
</dbReference>
<dbReference type="SUPFAM" id="SSF103481">
    <property type="entry name" value="Multidrug resistance efflux transporter EmrE"/>
    <property type="match status" value="2"/>
</dbReference>
<dbReference type="RefSeq" id="WP_194847708.1">
    <property type="nucleotide sequence ID" value="NZ_JAAEJV010000021.1"/>
</dbReference>
<evidence type="ECO:0000313" key="9">
    <source>
        <dbReference type="Proteomes" id="UP001194714"/>
    </source>
</evidence>
<dbReference type="Proteomes" id="UP001194714">
    <property type="component" value="Unassembled WGS sequence"/>
</dbReference>
<feature type="transmembrane region" description="Helical" evidence="6">
    <location>
        <begin position="121"/>
        <end position="137"/>
    </location>
</feature>
<feature type="transmembrane region" description="Helical" evidence="6">
    <location>
        <begin position="62"/>
        <end position="83"/>
    </location>
</feature>
<feature type="transmembrane region" description="Helical" evidence="6">
    <location>
        <begin position="247"/>
        <end position="271"/>
    </location>
</feature>
<feature type="transmembrane region" description="Helical" evidence="6">
    <location>
        <begin position="277"/>
        <end position="296"/>
    </location>
</feature>
<evidence type="ECO:0000256" key="2">
    <source>
        <dbReference type="ARBA" id="ARBA00022475"/>
    </source>
</evidence>
<feature type="transmembrane region" description="Helical" evidence="6">
    <location>
        <begin position="188"/>
        <end position="205"/>
    </location>
</feature>
<keyword evidence="5 6" id="KW-0472">Membrane</keyword>
<accession>A0ABS0AZ50</accession>
<keyword evidence="3 6" id="KW-0812">Transmembrane</keyword>
<evidence type="ECO:0000256" key="6">
    <source>
        <dbReference type="SAM" id="Phobius"/>
    </source>
</evidence>
<evidence type="ECO:0000259" key="7">
    <source>
        <dbReference type="Pfam" id="PF00892"/>
    </source>
</evidence>
<feature type="domain" description="EamA" evidence="7">
    <location>
        <begin position="154"/>
        <end position="294"/>
    </location>
</feature>
<gene>
    <name evidence="8" type="ORF">NEPTK9_000919</name>
</gene>
<feature type="transmembrane region" description="Helical" evidence="6">
    <location>
        <begin position="217"/>
        <end position="240"/>
    </location>
</feature>
<feature type="domain" description="EamA" evidence="7">
    <location>
        <begin position="2"/>
        <end position="132"/>
    </location>
</feature>
<feature type="transmembrane region" description="Helical" evidence="6">
    <location>
        <begin position="157"/>
        <end position="176"/>
    </location>
</feature>
<organism evidence="8 9">
    <name type="scientific">Candidatus Neptunichlamydia vexilliferae</name>
    <dbReference type="NCBI Taxonomy" id="1651774"/>
    <lineage>
        <taxon>Bacteria</taxon>
        <taxon>Pseudomonadati</taxon>
        <taxon>Chlamydiota</taxon>
        <taxon>Chlamydiia</taxon>
        <taxon>Parachlamydiales</taxon>
        <taxon>Simkaniaceae</taxon>
        <taxon>Candidatus Neptunichlamydia</taxon>
    </lineage>
</organism>
<evidence type="ECO:0000256" key="1">
    <source>
        <dbReference type="ARBA" id="ARBA00004651"/>
    </source>
</evidence>
<protein>
    <submittedName>
        <fullName evidence="8">S-adenosylmethionine/S-adenosylhomocysteine transporter</fullName>
    </submittedName>
</protein>
<keyword evidence="9" id="KW-1185">Reference proteome</keyword>
<dbReference type="PANTHER" id="PTHR32322:SF18">
    <property type="entry name" value="S-ADENOSYLMETHIONINE_S-ADENOSYLHOMOCYSTEINE TRANSPORTER"/>
    <property type="match status" value="1"/>
</dbReference>
<evidence type="ECO:0000256" key="5">
    <source>
        <dbReference type="ARBA" id="ARBA00023136"/>
    </source>
</evidence>
<comment type="subcellular location">
    <subcellularLocation>
        <location evidence="1">Cell membrane</location>
        <topology evidence="1">Multi-pass membrane protein</topology>
    </subcellularLocation>
</comment>
<sequence length="318" mass="35354">MSIFLVIFMYAAWSSVFSFGKMALENSPPVFLTAFRMLFAAILLLGWLFIKNRSSLKIGKKQILPLLALAVFSIYLTNILEFWGLQHLTAAKTCFIYSLSPFFAALFSYIHFGEKVNLKKFLGMMIGFAGFIPVLMLETGSEGLLSAFSIFSWPELAIMGAALFSVYGWVLLRIIVKNQTLSPLYANGYSMLLGGTMALIHSLVIDNWSPIPVTAGHMLPFAQGIMIMTLVSNILCYNLYGFMLKKYTATFLSFMGLLSPIFASINSWILLEEAPSWQILLSTSVVSMGLFIVYQAELKQGYIVKKGKDPIPAPATVE</sequence>
<evidence type="ECO:0000313" key="8">
    <source>
        <dbReference type="EMBL" id="MBF5059405.1"/>
    </source>
</evidence>
<dbReference type="Pfam" id="PF00892">
    <property type="entry name" value="EamA"/>
    <property type="match status" value="2"/>
</dbReference>
<dbReference type="InterPro" id="IPR050638">
    <property type="entry name" value="AA-Vitamin_Transporters"/>
</dbReference>
<reference evidence="8 9" key="1">
    <citation type="submission" date="2020-01" db="EMBL/GenBank/DDBJ databases">
        <title>Draft genome sequence of Cand. Neptunochlamydia vexilliferae K9.</title>
        <authorList>
            <person name="Schulz F."/>
            <person name="Koestlbacher S."/>
            <person name="Wascher F."/>
            <person name="Pizzetti I."/>
            <person name="Horn M."/>
        </authorList>
    </citation>
    <scope>NUCLEOTIDE SEQUENCE [LARGE SCALE GENOMIC DNA]</scope>
    <source>
        <strain evidence="8 9">K9</strain>
    </source>
</reference>
<evidence type="ECO:0000256" key="4">
    <source>
        <dbReference type="ARBA" id="ARBA00022989"/>
    </source>
</evidence>
<comment type="caution">
    <text evidence="8">The sequence shown here is derived from an EMBL/GenBank/DDBJ whole genome shotgun (WGS) entry which is preliminary data.</text>
</comment>
<proteinExistence type="predicted"/>
<keyword evidence="4 6" id="KW-1133">Transmembrane helix</keyword>
<dbReference type="InterPro" id="IPR037185">
    <property type="entry name" value="EmrE-like"/>
</dbReference>
<feature type="transmembrane region" description="Helical" evidence="6">
    <location>
        <begin position="89"/>
        <end position="109"/>
    </location>
</feature>
<dbReference type="PANTHER" id="PTHR32322">
    <property type="entry name" value="INNER MEMBRANE TRANSPORTER"/>
    <property type="match status" value="1"/>
</dbReference>
<feature type="transmembrane region" description="Helical" evidence="6">
    <location>
        <begin position="28"/>
        <end position="50"/>
    </location>
</feature>